<dbReference type="Proteomes" id="UP001497516">
    <property type="component" value="Chromosome 6"/>
</dbReference>
<evidence type="ECO:0000256" key="1">
    <source>
        <dbReference type="SAM" id="MobiDB-lite"/>
    </source>
</evidence>
<sequence>MALSSPFFCPFGTVVGWSLLPGGGGVISDLKPPNKLPATTTTQPNKEAKATTSDGFTGEESMDFAVVTTRSEDTEVAMGESDLELLMTSPREEIPSVQTARVSYKDSVLGNGPAPEIPMETS</sequence>
<evidence type="ECO:0000313" key="3">
    <source>
        <dbReference type="Proteomes" id="UP001497516"/>
    </source>
</evidence>
<evidence type="ECO:0000313" key="2">
    <source>
        <dbReference type="EMBL" id="CAL1393488.1"/>
    </source>
</evidence>
<accession>A0AAV2F6S8</accession>
<name>A0AAV2F6S8_9ROSI</name>
<reference evidence="2 3" key="1">
    <citation type="submission" date="2024-04" db="EMBL/GenBank/DDBJ databases">
        <authorList>
            <person name="Fracassetti M."/>
        </authorList>
    </citation>
    <scope>NUCLEOTIDE SEQUENCE [LARGE SCALE GENOMIC DNA]</scope>
</reference>
<dbReference type="AlphaFoldDB" id="A0AAV2F6S8"/>
<gene>
    <name evidence="2" type="ORF">LTRI10_LOCUS34062</name>
</gene>
<feature type="compositionally biased region" description="Polar residues" evidence="1">
    <location>
        <begin position="37"/>
        <end position="55"/>
    </location>
</feature>
<protein>
    <submittedName>
        <fullName evidence="2">Uncharacterized protein</fullName>
    </submittedName>
</protein>
<proteinExistence type="predicted"/>
<dbReference type="EMBL" id="OZ034819">
    <property type="protein sequence ID" value="CAL1393488.1"/>
    <property type="molecule type" value="Genomic_DNA"/>
</dbReference>
<organism evidence="2 3">
    <name type="scientific">Linum trigynum</name>
    <dbReference type="NCBI Taxonomy" id="586398"/>
    <lineage>
        <taxon>Eukaryota</taxon>
        <taxon>Viridiplantae</taxon>
        <taxon>Streptophyta</taxon>
        <taxon>Embryophyta</taxon>
        <taxon>Tracheophyta</taxon>
        <taxon>Spermatophyta</taxon>
        <taxon>Magnoliopsida</taxon>
        <taxon>eudicotyledons</taxon>
        <taxon>Gunneridae</taxon>
        <taxon>Pentapetalae</taxon>
        <taxon>rosids</taxon>
        <taxon>fabids</taxon>
        <taxon>Malpighiales</taxon>
        <taxon>Linaceae</taxon>
        <taxon>Linum</taxon>
    </lineage>
</organism>
<feature type="region of interest" description="Disordered" evidence="1">
    <location>
        <begin position="28"/>
        <end position="60"/>
    </location>
</feature>
<keyword evidence="3" id="KW-1185">Reference proteome</keyword>